<evidence type="ECO:0000256" key="4">
    <source>
        <dbReference type="ARBA" id="ARBA00022490"/>
    </source>
</evidence>
<dbReference type="PANTHER" id="PTHR13342:SF2">
    <property type="entry name" value="RAGULATOR COMPLEX PROTEIN LAMTOR5"/>
    <property type="match status" value="1"/>
</dbReference>
<protein>
    <recommendedName>
        <fullName evidence="6">Late endosomal/lysosomal adaptor and MAPK and MTOR activator 5</fullName>
    </recommendedName>
</protein>
<dbReference type="PANTHER" id="PTHR13342">
    <property type="entry name" value="RAGULATOR COMPLEX PROTEIN LAMTOR5"/>
    <property type="match status" value="1"/>
</dbReference>
<evidence type="ECO:0000256" key="5">
    <source>
        <dbReference type="ARBA" id="ARBA00023228"/>
    </source>
</evidence>
<dbReference type="Gene3D" id="3.30.450.30">
    <property type="entry name" value="Dynein light chain 2a, cytoplasmic"/>
    <property type="match status" value="1"/>
</dbReference>
<evidence type="ECO:0000256" key="1">
    <source>
        <dbReference type="ARBA" id="ARBA00004371"/>
    </source>
</evidence>
<comment type="subcellular location">
    <subcellularLocation>
        <location evidence="2">Cytoplasm</location>
    </subcellularLocation>
    <subcellularLocation>
        <location evidence="1">Lysosome</location>
    </subcellularLocation>
</comment>
<dbReference type="GO" id="GO:0005085">
    <property type="term" value="F:guanyl-nucleotide exchange factor activity"/>
    <property type="evidence" value="ECO:0007669"/>
    <property type="project" value="TreeGrafter"/>
</dbReference>
<comment type="similarity">
    <text evidence="3">Belongs to the LAMTOR5 family.</text>
</comment>
<evidence type="ECO:0000256" key="3">
    <source>
        <dbReference type="ARBA" id="ARBA00007795"/>
    </source>
</evidence>
<gene>
    <name evidence="7" type="ORF">PSYICH_LOCUS7659</name>
</gene>
<dbReference type="GO" id="GO:0071230">
    <property type="term" value="P:cellular response to amino acid stimulus"/>
    <property type="evidence" value="ECO:0007669"/>
    <property type="project" value="TreeGrafter"/>
</dbReference>
<evidence type="ECO:0000313" key="8">
    <source>
        <dbReference type="Proteomes" id="UP001153636"/>
    </source>
</evidence>
<name>A0A9P0GDG4_9CUCU</name>
<keyword evidence="8" id="KW-1185">Reference proteome</keyword>
<dbReference type="GO" id="GO:0071986">
    <property type="term" value="C:Ragulator complex"/>
    <property type="evidence" value="ECO:0007669"/>
    <property type="project" value="InterPro"/>
</dbReference>
<dbReference type="Pfam" id="PF16672">
    <property type="entry name" value="LAMTOR5"/>
    <property type="match status" value="1"/>
</dbReference>
<dbReference type="GO" id="GO:1904263">
    <property type="term" value="P:positive regulation of TORC1 signaling"/>
    <property type="evidence" value="ECO:0007669"/>
    <property type="project" value="TreeGrafter"/>
</dbReference>
<proteinExistence type="inferred from homology"/>
<dbReference type="GO" id="GO:0005764">
    <property type="term" value="C:lysosome"/>
    <property type="evidence" value="ECO:0007669"/>
    <property type="project" value="UniProtKB-SubCell"/>
</dbReference>
<evidence type="ECO:0000313" key="7">
    <source>
        <dbReference type="EMBL" id="CAH1105800.1"/>
    </source>
</evidence>
<accession>A0A9P0GDG4</accession>
<dbReference type="FunFam" id="3.30.450.30:FF:000005">
    <property type="entry name" value="Ragulator complex protein LAMTOR5 homolog"/>
    <property type="match status" value="1"/>
</dbReference>
<dbReference type="AlphaFoldDB" id="A0A9P0GDG4"/>
<dbReference type="PRINTS" id="PR02092">
    <property type="entry name" value="HEPBVIRUSXIP"/>
</dbReference>
<keyword evidence="5" id="KW-0458">Lysosome</keyword>
<sequence>MEKNLEHLMGELLNTPGVYGCVFANHNGLSLGMKGQVSSNSAGIISAIAEEAAKLEPNSKPPIIHFESDTRSCTIQKGSNVTGAIFKNVQT</sequence>
<evidence type="ECO:0000256" key="6">
    <source>
        <dbReference type="ARBA" id="ARBA00032692"/>
    </source>
</evidence>
<dbReference type="EMBL" id="OV651814">
    <property type="protein sequence ID" value="CAH1105800.1"/>
    <property type="molecule type" value="Genomic_DNA"/>
</dbReference>
<dbReference type="InterPro" id="IPR024135">
    <property type="entry name" value="LAMTOR5"/>
</dbReference>
<keyword evidence="4" id="KW-0963">Cytoplasm</keyword>
<reference evidence="7" key="1">
    <citation type="submission" date="2022-01" db="EMBL/GenBank/DDBJ databases">
        <authorList>
            <person name="King R."/>
        </authorList>
    </citation>
    <scope>NUCLEOTIDE SEQUENCE</scope>
</reference>
<organism evidence="7 8">
    <name type="scientific">Psylliodes chrysocephalus</name>
    <dbReference type="NCBI Taxonomy" id="3402493"/>
    <lineage>
        <taxon>Eukaryota</taxon>
        <taxon>Metazoa</taxon>
        <taxon>Ecdysozoa</taxon>
        <taxon>Arthropoda</taxon>
        <taxon>Hexapoda</taxon>
        <taxon>Insecta</taxon>
        <taxon>Pterygota</taxon>
        <taxon>Neoptera</taxon>
        <taxon>Endopterygota</taxon>
        <taxon>Coleoptera</taxon>
        <taxon>Polyphaga</taxon>
        <taxon>Cucujiformia</taxon>
        <taxon>Chrysomeloidea</taxon>
        <taxon>Chrysomelidae</taxon>
        <taxon>Galerucinae</taxon>
        <taxon>Alticini</taxon>
        <taxon>Psylliodes</taxon>
    </lineage>
</organism>
<dbReference type="OrthoDB" id="76862at2759"/>
<dbReference type="GO" id="GO:0043066">
    <property type="term" value="P:negative regulation of apoptotic process"/>
    <property type="evidence" value="ECO:0007669"/>
    <property type="project" value="InterPro"/>
</dbReference>
<evidence type="ECO:0000256" key="2">
    <source>
        <dbReference type="ARBA" id="ARBA00004496"/>
    </source>
</evidence>
<dbReference type="Proteomes" id="UP001153636">
    <property type="component" value="Chromosome 2"/>
</dbReference>